<dbReference type="EC" id="6.3.5.3" evidence="8"/>
<feature type="binding site" evidence="8">
    <location>
        <position position="103"/>
    </location>
    <ligand>
        <name>ATP</name>
        <dbReference type="ChEBI" id="CHEBI:30616"/>
    </ligand>
</feature>
<evidence type="ECO:0000256" key="4">
    <source>
        <dbReference type="ARBA" id="ARBA00022741"/>
    </source>
</evidence>
<evidence type="ECO:0000256" key="8">
    <source>
        <dbReference type="HAMAP-Rule" id="MF_00420"/>
    </source>
</evidence>
<comment type="pathway">
    <text evidence="8">Purine metabolism; IMP biosynthesis via de novo pathway; 5-amino-1-(5-phospho-D-ribosyl)imidazole from N(2)-formyl-N(1)-(5-phospho-D-ribosyl)glycinamide: step 1/2.</text>
</comment>
<dbReference type="Proteomes" id="UP000029079">
    <property type="component" value="Chromosome"/>
</dbReference>
<keyword evidence="1 8" id="KW-0963">Cytoplasm</keyword>
<dbReference type="NCBIfam" id="TIGR01736">
    <property type="entry name" value="FGAM_synth_II"/>
    <property type="match status" value="1"/>
</dbReference>
<evidence type="ECO:0000259" key="11">
    <source>
        <dbReference type="Pfam" id="PF18072"/>
    </source>
</evidence>
<dbReference type="SUPFAM" id="SSF56042">
    <property type="entry name" value="PurM C-terminal domain-like"/>
    <property type="match status" value="2"/>
</dbReference>
<feature type="binding site" evidence="8">
    <location>
        <begin position="106"/>
        <end position="109"/>
    </location>
    <ligand>
        <name>substrate</name>
    </ligand>
</feature>
<feature type="domain" description="PurM-like N-terminal" evidence="9">
    <location>
        <begin position="86"/>
        <end position="201"/>
    </location>
</feature>
<dbReference type="InterPro" id="IPR036676">
    <property type="entry name" value="PurM-like_C_sf"/>
</dbReference>
<dbReference type="PANTHER" id="PTHR43555:SF1">
    <property type="entry name" value="PHOSPHORIBOSYLFORMYLGLYCINAMIDINE SYNTHASE SUBUNIT PURL"/>
    <property type="match status" value="1"/>
</dbReference>
<keyword evidence="7 8" id="KW-0460">Magnesium</keyword>
<dbReference type="KEGG" id="wci:WS105_0743"/>
<dbReference type="InterPro" id="IPR010074">
    <property type="entry name" value="PRibForGlyAmidine_synth_PurL"/>
</dbReference>
<dbReference type="FunFam" id="3.30.1330.10:FF:000004">
    <property type="entry name" value="Phosphoribosylformylglycinamidine synthase subunit PurL"/>
    <property type="match status" value="1"/>
</dbReference>
<name>A0A075TZB5_9LACO</name>
<dbReference type="KEGG" id="wct:WS74_0683"/>
<dbReference type="GO" id="GO:0000287">
    <property type="term" value="F:magnesium ion binding"/>
    <property type="evidence" value="ECO:0007669"/>
    <property type="project" value="UniProtKB-UniRule"/>
</dbReference>
<dbReference type="NCBIfam" id="NF002290">
    <property type="entry name" value="PRK01213.1"/>
    <property type="match status" value="1"/>
</dbReference>
<dbReference type="InterPro" id="IPR036921">
    <property type="entry name" value="PurM-like_N_sf"/>
</dbReference>
<feature type="active site" evidence="8">
    <location>
        <position position="61"/>
    </location>
</feature>
<keyword evidence="5 8" id="KW-0658">Purine biosynthesis</keyword>
<evidence type="ECO:0000256" key="5">
    <source>
        <dbReference type="ARBA" id="ARBA00022755"/>
    </source>
</evidence>
<dbReference type="Pfam" id="PF00586">
    <property type="entry name" value="AIRS"/>
    <property type="match status" value="2"/>
</dbReference>
<evidence type="ECO:0000256" key="2">
    <source>
        <dbReference type="ARBA" id="ARBA00022598"/>
    </source>
</evidence>
<evidence type="ECO:0000313" key="12">
    <source>
        <dbReference type="EMBL" id="AIM62935.1"/>
    </source>
</evidence>
<feature type="binding site" evidence="8">
    <location>
        <position position="105"/>
    </location>
    <ligand>
        <name>Mg(2+)</name>
        <dbReference type="ChEBI" id="CHEBI:18420"/>
        <label>1</label>
    </ligand>
</feature>
<evidence type="ECO:0000256" key="6">
    <source>
        <dbReference type="ARBA" id="ARBA00022840"/>
    </source>
</evidence>
<dbReference type="GO" id="GO:0006189">
    <property type="term" value="P:'de novo' IMP biosynthetic process"/>
    <property type="evidence" value="ECO:0007669"/>
    <property type="project" value="UniProtKB-UniRule"/>
</dbReference>
<keyword evidence="2 8" id="KW-0436">Ligase</keyword>
<dbReference type="RefSeq" id="WP_200870257.1">
    <property type="nucleotide sequence ID" value="NZ_CP009223.1"/>
</dbReference>
<sequence length="745" mass="80012">MKQAASVNPMSFEPTAEQVRDDQLYVEWGLTPEEYDLVVAKIGRLPNYTETGLFSAMWSEHVSYKKSKPFLRNFWSTNERVLQGPGEGAGILDIGDGQAVVFKAESHNHPSAVEPYEGAATGVGGILRDIFSMGAQPIAVLDSLRFGELDNQATQQLVRGVIDGIAGYGNAIGIPTVGGEIGFDKVYQGNPLVNVMAVGVMDQAVMKVGKAEGVGNSVLYVGAKTGRDGIHGATFSSSEFNTEAEQDRSAVQVGDPFMEKLVMDATIKAIKEHGDVVVGVQDMGAAGLVSSSAEMAGKAGMGIHLNLDKVPQREANMTPYELMLSESQERMLLVVQKGHESEVQAIYRDADLDAVVVGEVTDDGRYRLSFRDEEVANLPVDDLARAPKQELPTQKPARLMTQSSTQFAPELSDVTDTFLRLLSQPTIATKAKLFRQFDSMVRADTVIKPGGDAAVVRIRDTNKALAMTTDISSRYTYLDPYVGAKMAVAEAARNIVATGALPIGITDCLNFGSPDNPEVYYELEQAVAGITDFAKQLNTPIVSGNVSLYNETNGQAIYPTPMVGMVGLHENTDHITTIAYKQANDVIYLVGDLAGDFNGSELQKLLTGDIAGQLGTFDDARELANQELVRTGIQAGLIASAHDVAEGGLAIALAESAFKTGLGIDVAIDAPASWYFAEAPSQFVVTVPAKHIAAFEALSDGRATRLGQVTDTDTLKMQANDHMIDVSRLEAETHYQEAISWLMNA</sequence>
<evidence type="ECO:0000256" key="1">
    <source>
        <dbReference type="ARBA" id="ARBA00022490"/>
    </source>
</evidence>
<feature type="domain" description="PurM-like N-terminal" evidence="9">
    <location>
        <begin position="450"/>
        <end position="568"/>
    </location>
</feature>
<dbReference type="CDD" id="cd02204">
    <property type="entry name" value="PurL_repeat2"/>
    <property type="match status" value="1"/>
</dbReference>
<dbReference type="EMBL" id="CP009223">
    <property type="protein sequence ID" value="AIM62935.1"/>
    <property type="molecule type" value="Genomic_DNA"/>
</dbReference>
<feature type="domain" description="PurM-like C-terminal" evidence="10">
    <location>
        <begin position="214"/>
        <end position="368"/>
    </location>
</feature>
<reference evidence="13" key="2">
    <citation type="submission" date="2014-08" db="EMBL/GenBank/DDBJ databases">
        <title>Complete genome of Weissella ceti strain WS74 isolated from diseased rainbow trout in Brazil.</title>
        <authorList>
            <person name="Figueiredo H.C.P."/>
            <person name="Leal C.A.G."/>
            <person name="Pereira F.L."/>
            <person name="Soares S.C."/>
            <person name="Dorella F.A."/>
            <person name="Carvalho A.F."/>
            <person name="Azevedo V.A.C."/>
        </authorList>
    </citation>
    <scope>NUCLEOTIDE SEQUENCE [LARGE SCALE GENOMIC DNA]</scope>
    <source>
        <strain evidence="13">WS74</strain>
    </source>
</reference>
<feature type="binding site" evidence="8">
    <location>
        <position position="507"/>
    </location>
    <ligand>
        <name>ATP</name>
        <dbReference type="ChEBI" id="CHEBI:30616"/>
    </ligand>
</feature>
<comment type="catalytic activity">
    <reaction evidence="8">
        <text>N(2)-formyl-N(1)-(5-phospho-beta-D-ribosyl)glycinamide + L-glutamine + ATP + H2O = 2-formamido-N(1)-(5-O-phospho-beta-D-ribosyl)acetamidine + L-glutamate + ADP + phosphate + H(+)</text>
        <dbReference type="Rhea" id="RHEA:17129"/>
        <dbReference type="ChEBI" id="CHEBI:15377"/>
        <dbReference type="ChEBI" id="CHEBI:15378"/>
        <dbReference type="ChEBI" id="CHEBI:29985"/>
        <dbReference type="ChEBI" id="CHEBI:30616"/>
        <dbReference type="ChEBI" id="CHEBI:43474"/>
        <dbReference type="ChEBI" id="CHEBI:58359"/>
        <dbReference type="ChEBI" id="CHEBI:147286"/>
        <dbReference type="ChEBI" id="CHEBI:147287"/>
        <dbReference type="ChEBI" id="CHEBI:456216"/>
        <dbReference type="EC" id="6.3.5.3"/>
    </reaction>
</comment>
<feature type="domain" description="Phosphoribosylformylglycinamidine synthase linker" evidence="11">
    <location>
        <begin position="21"/>
        <end position="65"/>
    </location>
</feature>
<evidence type="ECO:0000256" key="7">
    <source>
        <dbReference type="ARBA" id="ARBA00022842"/>
    </source>
</evidence>
<feature type="binding site" evidence="8">
    <location>
        <position position="128"/>
    </location>
    <ligand>
        <name>substrate</name>
    </ligand>
</feature>
<dbReference type="PIRSF" id="PIRSF001587">
    <property type="entry name" value="FGAM_synthase_II"/>
    <property type="match status" value="1"/>
</dbReference>
<evidence type="ECO:0000313" key="13">
    <source>
        <dbReference type="Proteomes" id="UP000029079"/>
    </source>
</evidence>
<feature type="active site" description="Proton acceptor" evidence="8">
    <location>
        <position position="107"/>
    </location>
</feature>
<dbReference type="Pfam" id="PF02769">
    <property type="entry name" value="AIRS_C"/>
    <property type="match status" value="2"/>
</dbReference>
<dbReference type="AlphaFoldDB" id="A0A075TZB5"/>
<evidence type="ECO:0000256" key="3">
    <source>
        <dbReference type="ARBA" id="ARBA00022723"/>
    </source>
</evidence>
<keyword evidence="3 8" id="KW-0479">Metal-binding</keyword>
<proteinExistence type="inferred from homology"/>
<dbReference type="InterPro" id="IPR010918">
    <property type="entry name" value="PurM-like_C_dom"/>
</dbReference>
<dbReference type="GO" id="GO:0004642">
    <property type="term" value="F:phosphoribosylformylglycinamidine synthase activity"/>
    <property type="evidence" value="ECO:0007669"/>
    <property type="project" value="UniProtKB-UniRule"/>
</dbReference>
<dbReference type="Gene3D" id="3.30.1330.10">
    <property type="entry name" value="PurM-like, N-terminal domain"/>
    <property type="match status" value="2"/>
</dbReference>
<dbReference type="HAMAP" id="MF_00420">
    <property type="entry name" value="PurL_2"/>
    <property type="match status" value="1"/>
</dbReference>
<feature type="binding site" evidence="8">
    <location>
        <position position="252"/>
    </location>
    <ligand>
        <name>substrate</name>
    </ligand>
</feature>
<accession>A0A075TZB5</accession>
<dbReference type="Pfam" id="PF18072">
    <property type="entry name" value="FGAR-AT_linker"/>
    <property type="match status" value="1"/>
</dbReference>
<dbReference type="SUPFAM" id="SSF55326">
    <property type="entry name" value="PurM N-terminal domain-like"/>
    <property type="match status" value="2"/>
</dbReference>
<feature type="domain" description="PurM-like C-terminal" evidence="10">
    <location>
        <begin position="583"/>
        <end position="718"/>
    </location>
</feature>
<dbReference type="UniPathway" id="UPA00074">
    <property type="reaction ID" value="UER00128"/>
</dbReference>
<reference evidence="12 13" key="1">
    <citation type="journal article" date="2014" name="Genome Announc.">
        <title>Complete Genome Sequences of Fish Pathogenic Weissella ceti Strains WS74 and WS105.</title>
        <authorList>
            <person name="Figueiredo H.C."/>
            <person name="Leal C.A."/>
            <person name="Dorella F.A."/>
            <person name="Carvalho A.F."/>
            <person name="Soares S.C."/>
            <person name="Pereira F.L."/>
            <person name="Azevedo V.A."/>
        </authorList>
    </citation>
    <scope>NUCLEOTIDE SEQUENCE [LARGE SCALE GENOMIC DNA]</scope>
    <source>
        <strain evidence="12 13">WS74</strain>
    </source>
</reference>
<feature type="binding site" evidence="8">
    <location>
        <position position="64"/>
    </location>
    <ligand>
        <name>ATP</name>
        <dbReference type="ChEBI" id="CHEBI:30616"/>
    </ligand>
</feature>
<keyword evidence="13" id="KW-1185">Reference proteome</keyword>
<organism evidence="12 13">
    <name type="scientific">Weissella ceti</name>
    <dbReference type="NCBI Taxonomy" id="759620"/>
    <lineage>
        <taxon>Bacteria</taxon>
        <taxon>Bacillati</taxon>
        <taxon>Bacillota</taxon>
        <taxon>Bacilli</taxon>
        <taxon>Lactobacillales</taxon>
        <taxon>Lactobacillaceae</taxon>
        <taxon>Weissella</taxon>
    </lineage>
</organism>
<feature type="binding site" evidence="8">
    <location>
        <position position="544"/>
    </location>
    <ligand>
        <name>ATP</name>
        <dbReference type="ChEBI" id="CHEBI:30616"/>
    </ligand>
</feature>
<dbReference type="GO" id="GO:0005737">
    <property type="term" value="C:cytoplasm"/>
    <property type="evidence" value="ECO:0007669"/>
    <property type="project" value="UniProtKB-SubCell"/>
</dbReference>
<evidence type="ECO:0000259" key="9">
    <source>
        <dbReference type="Pfam" id="PF00586"/>
    </source>
</evidence>
<feature type="binding site" evidence="8">
    <location>
        <position position="129"/>
    </location>
    <ligand>
        <name>Mg(2+)</name>
        <dbReference type="ChEBI" id="CHEBI:18420"/>
        <label>2</label>
    </ligand>
</feature>
<dbReference type="PANTHER" id="PTHR43555">
    <property type="entry name" value="PHOSPHORIBOSYLFORMYLGLYCINAMIDINE SYNTHASE SUBUNIT PURL"/>
    <property type="match status" value="1"/>
</dbReference>
<dbReference type="PATRIC" id="fig|759620.7.peg.707"/>
<dbReference type="InterPro" id="IPR041609">
    <property type="entry name" value="PurL_linker"/>
</dbReference>
<comment type="caution">
    <text evidence="8">Lacks conserved residue(s) required for the propagation of feature annotation.</text>
</comment>
<gene>
    <name evidence="8" type="primary">purL</name>
    <name evidence="12" type="ORF">WS74_0683</name>
</gene>
<keyword evidence="6 8" id="KW-0067">ATP-binding</keyword>
<comment type="subcellular location">
    <subcellularLocation>
        <location evidence="8">Cytoplasm</location>
    </subcellularLocation>
</comment>
<evidence type="ECO:0000259" key="10">
    <source>
        <dbReference type="Pfam" id="PF02769"/>
    </source>
</evidence>
<protein>
    <recommendedName>
        <fullName evidence="8">Phosphoribosylformylglycinamidine synthase subunit PurL</fullName>
        <shortName evidence="8">FGAM synthase</shortName>
        <ecNumber evidence="8">6.3.5.3</ecNumber>
    </recommendedName>
    <alternativeName>
        <fullName evidence="8">Formylglycinamide ribonucleotide amidotransferase subunit II</fullName>
        <shortName evidence="8">FGAR amidotransferase II</shortName>
        <shortName evidence="8">FGAR-AT II</shortName>
    </alternativeName>
    <alternativeName>
        <fullName evidence="8">Glutamine amidotransferase PurL</fullName>
    </alternativeName>
    <alternativeName>
        <fullName evidence="8">Phosphoribosylformylglycinamidine synthase subunit II</fullName>
    </alternativeName>
</protein>
<dbReference type="Gene3D" id="3.90.650.10">
    <property type="entry name" value="PurM-like C-terminal domain"/>
    <property type="match status" value="2"/>
</dbReference>
<dbReference type="KEGG" id="wce:WS08_0681"/>
<dbReference type="InterPro" id="IPR016188">
    <property type="entry name" value="PurM-like_N"/>
</dbReference>
<feature type="binding site" evidence="8">
    <location>
        <position position="547"/>
    </location>
    <ligand>
        <name>substrate</name>
    </ligand>
</feature>
<comment type="similarity">
    <text evidence="8">Belongs to the FGAMS family.</text>
</comment>
<feature type="binding site" evidence="8">
    <location>
        <position position="282"/>
    </location>
    <ligand>
        <name>Mg(2+)</name>
        <dbReference type="ChEBI" id="CHEBI:18420"/>
        <label>2</label>
    </ligand>
</feature>
<keyword evidence="4 8" id="KW-0547">Nucleotide-binding</keyword>
<dbReference type="GO" id="GO:0005524">
    <property type="term" value="F:ATP binding"/>
    <property type="evidence" value="ECO:0007669"/>
    <property type="project" value="UniProtKB-UniRule"/>
</dbReference>
<dbReference type="CDD" id="cd02203">
    <property type="entry name" value="PurL_repeat1"/>
    <property type="match status" value="1"/>
</dbReference>
<comment type="subunit">
    <text evidence="8">Monomer. Part of the FGAM synthase complex composed of 1 PurL, 1 PurQ and 2 PurS subunits.</text>
</comment>
<comment type="function">
    <text evidence="8">Part of the phosphoribosylformylglycinamidine synthase complex involved in the purines biosynthetic pathway. Catalyzes the ATP-dependent conversion of formylglycinamide ribonucleotide (FGAR) and glutamine to yield formylglycinamidine ribonucleotide (FGAM) and glutamate. The FGAM synthase complex is composed of three subunits. PurQ produces an ammonia molecule by converting glutamine to glutamate. PurL transfers the ammonia molecule to FGAR to form FGAM in an ATP-dependent manner. PurS interacts with PurQ and PurL and is thought to assist in the transfer of the ammonia molecule from PurQ to PurL.</text>
</comment>
<feature type="binding site" evidence="8">
    <location>
        <position position="545"/>
    </location>
    <ligand>
        <name>Mg(2+)</name>
        <dbReference type="ChEBI" id="CHEBI:18420"/>
        <label>1</label>
    </ligand>
</feature>
<feature type="binding site" evidence="8">
    <location>
        <begin position="326"/>
        <end position="328"/>
    </location>
    <ligand>
        <name>substrate</name>
    </ligand>
</feature>
<dbReference type="STRING" id="759620.WS105_0743"/>